<dbReference type="EMBL" id="AWVF01000047">
    <property type="protein sequence ID" value="ERJ97121.1"/>
    <property type="molecule type" value="Genomic_DNA"/>
</dbReference>
<dbReference type="Proteomes" id="UP000016662">
    <property type="component" value="Unassembled WGS sequence"/>
</dbReference>
<dbReference type="GO" id="GO:0003676">
    <property type="term" value="F:nucleic acid binding"/>
    <property type="evidence" value="ECO:0007669"/>
    <property type="project" value="InterPro"/>
</dbReference>
<name>U2KF33_9FIRM</name>
<keyword evidence="3" id="KW-0378">Hydrolase</keyword>
<evidence type="ECO:0000313" key="6">
    <source>
        <dbReference type="Proteomes" id="UP000016662"/>
    </source>
</evidence>
<dbReference type="PATRIC" id="fig|411473.3.peg.377"/>
<feature type="domain" description="VRR-NUC" evidence="4">
    <location>
        <begin position="4"/>
        <end position="86"/>
    </location>
</feature>
<keyword evidence="6" id="KW-1185">Reference proteome</keyword>
<sequence length="97" mass="10652">MSSLKEADIVRAILRYLKTVPNCFCWKEHGGMYGTAGIPDVIACIGGRFFAFEVKTEKGKATALQESALRKIQKCGGNAAIVRSVEEVKRMLEEITA</sequence>
<gene>
    <name evidence="5" type="ORF">RUMCAL_00497</name>
</gene>
<dbReference type="InterPro" id="IPR011856">
    <property type="entry name" value="tRNA_endonuc-like_dom_sf"/>
</dbReference>
<evidence type="ECO:0000256" key="2">
    <source>
        <dbReference type="ARBA" id="ARBA00022722"/>
    </source>
</evidence>
<evidence type="ECO:0000313" key="5">
    <source>
        <dbReference type="EMBL" id="ERJ97121.1"/>
    </source>
</evidence>
<dbReference type="InterPro" id="IPR014883">
    <property type="entry name" value="VRR_NUC"/>
</dbReference>
<dbReference type="GO" id="GO:0016788">
    <property type="term" value="F:hydrolase activity, acting on ester bonds"/>
    <property type="evidence" value="ECO:0007669"/>
    <property type="project" value="InterPro"/>
</dbReference>
<proteinExistence type="predicted"/>
<dbReference type="SUPFAM" id="SSF52980">
    <property type="entry name" value="Restriction endonuclease-like"/>
    <property type="match status" value="1"/>
</dbReference>
<evidence type="ECO:0000256" key="1">
    <source>
        <dbReference type="ARBA" id="ARBA00001946"/>
    </source>
</evidence>
<dbReference type="STRING" id="411473.RUMCAL_00497"/>
<dbReference type="SMART" id="SM00990">
    <property type="entry name" value="VRR_NUC"/>
    <property type="match status" value="1"/>
</dbReference>
<protein>
    <submittedName>
        <fullName evidence="5">VRR-NUC domain protein</fullName>
    </submittedName>
</protein>
<comment type="cofactor">
    <cofactor evidence="1">
        <name>Mg(2+)</name>
        <dbReference type="ChEBI" id="CHEBI:18420"/>
    </cofactor>
</comment>
<reference evidence="5 6" key="1">
    <citation type="submission" date="2013-07" db="EMBL/GenBank/DDBJ databases">
        <authorList>
            <person name="Weinstock G."/>
            <person name="Sodergren E."/>
            <person name="Wylie T."/>
            <person name="Fulton L."/>
            <person name="Fulton R."/>
            <person name="Fronick C."/>
            <person name="O'Laughlin M."/>
            <person name="Godfrey J."/>
            <person name="Miner T."/>
            <person name="Herter B."/>
            <person name="Appelbaum E."/>
            <person name="Cordes M."/>
            <person name="Lek S."/>
            <person name="Wollam A."/>
            <person name="Pepin K.H."/>
            <person name="Palsikar V.B."/>
            <person name="Mitreva M."/>
            <person name="Wilson R.K."/>
        </authorList>
    </citation>
    <scope>NUCLEOTIDE SEQUENCE [LARGE SCALE GENOMIC DNA]</scope>
    <source>
        <strain evidence="5 6">ATCC 27760</strain>
    </source>
</reference>
<dbReference type="HOGENOM" id="CLU_164611_0_0_9"/>
<accession>U2KF33</accession>
<organism evidence="5 6">
    <name type="scientific">Ruminococcus callidus ATCC 27760</name>
    <dbReference type="NCBI Taxonomy" id="411473"/>
    <lineage>
        <taxon>Bacteria</taxon>
        <taxon>Bacillati</taxon>
        <taxon>Bacillota</taxon>
        <taxon>Clostridia</taxon>
        <taxon>Eubacteriales</taxon>
        <taxon>Oscillospiraceae</taxon>
        <taxon>Ruminococcus</taxon>
    </lineage>
</organism>
<dbReference type="eggNOG" id="ENOG50336YF">
    <property type="taxonomic scope" value="Bacteria"/>
</dbReference>
<dbReference type="AlphaFoldDB" id="U2KF33"/>
<evidence type="ECO:0000259" key="4">
    <source>
        <dbReference type="SMART" id="SM00990"/>
    </source>
</evidence>
<keyword evidence="2" id="KW-0540">Nuclease</keyword>
<dbReference type="Gene3D" id="3.40.1350.10">
    <property type="match status" value="1"/>
</dbReference>
<evidence type="ECO:0000256" key="3">
    <source>
        <dbReference type="ARBA" id="ARBA00022801"/>
    </source>
</evidence>
<dbReference type="GO" id="GO:0004518">
    <property type="term" value="F:nuclease activity"/>
    <property type="evidence" value="ECO:0007669"/>
    <property type="project" value="UniProtKB-KW"/>
</dbReference>
<comment type="caution">
    <text evidence="5">The sequence shown here is derived from an EMBL/GenBank/DDBJ whole genome shotgun (WGS) entry which is preliminary data.</text>
</comment>
<dbReference type="InterPro" id="IPR011335">
    <property type="entry name" value="Restrct_endonuc-II-like"/>
</dbReference>